<name>A0AAQ3UIW5_PASNO</name>
<feature type="coiled-coil region" evidence="1">
    <location>
        <begin position="203"/>
        <end position="260"/>
    </location>
</feature>
<gene>
    <name evidence="2" type="ORF">U9M48_039074</name>
</gene>
<dbReference type="GO" id="GO:0032040">
    <property type="term" value="C:small-subunit processome"/>
    <property type="evidence" value="ECO:0007669"/>
    <property type="project" value="InterPro"/>
</dbReference>
<dbReference type="InterPro" id="IPR045056">
    <property type="entry name" value="Nop56/Nop58"/>
</dbReference>
<organism evidence="2 3">
    <name type="scientific">Paspalum notatum var. saurae</name>
    <dbReference type="NCBI Taxonomy" id="547442"/>
    <lineage>
        <taxon>Eukaryota</taxon>
        <taxon>Viridiplantae</taxon>
        <taxon>Streptophyta</taxon>
        <taxon>Embryophyta</taxon>
        <taxon>Tracheophyta</taxon>
        <taxon>Spermatophyta</taxon>
        <taxon>Magnoliopsida</taxon>
        <taxon>Liliopsida</taxon>
        <taxon>Poales</taxon>
        <taxon>Poaceae</taxon>
        <taxon>PACMAD clade</taxon>
        <taxon>Panicoideae</taxon>
        <taxon>Andropogonodae</taxon>
        <taxon>Paspaleae</taxon>
        <taxon>Paspalinae</taxon>
        <taxon>Paspalum</taxon>
    </lineage>
</organism>
<dbReference type="AlphaFoldDB" id="A0AAQ3UIW5"/>
<keyword evidence="3" id="KW-1185">Reference proteome</keyword>
<protein>
    <submittedName>
        <fullName evidence="2">Uncharacterized protein</fullName>
    </submittedName>
</protein>
<dbReference type="GO" id="GO:0031428">
    <property type="term" value="C:box C/D methylation guide snoRNP complex"/>
    <property type="evidence" value="ECO:0007669"/>
    <property type="project" value="InterPro"/>
</dbReference>
<dbReference type="PANTHER" id="PTHR10894">
    <property type="entry name" value="NUCLEOLAR PROTEIN 5 NUCLEOLAR PROTEIN NOP5 NOP58"/>
    <property type="match status" value="1"/>
</dbReference>
<evidence type="ECO:0000313" key="3">
    <source>
        <dbReference type="Proteomes" id="UP001341281"/>
    </source>
</evidence>
<evidence type="ECO:0000256" key="1">
    <source>
        <dbReference type="SAM" id="Coils"/>
    </source>
</evidence>
<dbReference type="GO" id="GO:0030515">
    <property type="term" value="F:snoRNA binding"/>
    <property type="evidence" value="ECO:0007669"/>
    <property type="project" value="InterPro"/>
</dbReference>
<keyword evidence="1" id="KW-0175">Coiled coil</keyword>
<proteinExistence type="predicted"/>
<reference evidence="2 3" key="1">
    <citation type="submission" date="2024-02" db="EMBL/GenBank/DDBJ databases">
        <title>High-quality chromosome-scale genome assembly of Pensacola bahiagrass (Paspalum notatum Flugge var. saurae).</title>
        <authorList>
            <person name="Vega J.M."/>
            <person name="Podio M."/>
            <person name="Orjuela J."/>
            <person name="Siena L.A."/>
            <person name="Pessino S.C."/>
            <person name="Combes M.C."/>
            <person name="Mariac C."/>
            <person name="Albertini E."/>
            <person name="Pupilli F."/>
            <person name="Ortiz J.P.A."/>
            <person name="Leblanc O."/>
        </authorList>
    </citation>
    <scope>NUCLEOTIDE SEQUENCE [LARGE SCALE GENOMIC DNA]</scope>
    <source>
        <strain evidence="2">R1</strain>
        <tissue evidence="2">Leaf</tissue>
    </source>
</reference>
<dbReference type="PANTHER" id="PTHR10894:SF29">
    <property type="match status" value="1"/>
</dbReference>
<dbReference type="EMBL" id="CP144753">
    <property type="protein sequence ID" value="WVZ93060.1"/>
    <property type="molecule type" value="Genomic_DNA"/>
</dbReference>
<dbReference type="Proteomes" id="UP001341281">
    <property type="component" value="Chromosome 09"/>
</dbReference>
<sequence length="596" mass="67879">MVERVYNNPKWRKVPLETPSGFALFEVDEFVFEEPDDIWVYFSDLTAKKDLMRLIHKFCDDKIDLFVQSADLQAVITKKLNVKCSYDPSVADELVWGLKNILHGVLREENDNITREYCLPMSKGLQRFLQDNLININADFISEMGLVQYLNITLKKVPKILRESYDEYVCKIGDSIQNDLKYAKVLARILVPELTTVYDFIKIQEAEKAATQYRKEKLTMRDRETIFGGLSHLVTVPNQRDDVMTRLKLTEAKLRRAEEDCSAQPVRDPETMTFRRTLLETPSGFAIFDVSEELFESQSIWSWFTDEMDARLVVLALGFVKVQDKSIACNSCDGPREELSRLIQKLCAHKKILIVQDDDLKAVIEEKLMDTEMVYYLGRLEYLEDTSRLSGPASKRHLVIIGELIQDNLVYAQVTALILVPDSQHEFDLFKLLSVDLAEKVVEAKNVAASEEAIKENVQKSEQACCRGANDNLIEDWISLMIENKKTKKKTGKVAVQNVEKTEMAVQNVEKTAPEVESMGKIKSSVDKYVQVDEFGLSCHDNQQIKSSVDKAPKPCNAGIEKIVDHKILNNIAGPTWPVALGFPLPQLECADRGPH</sequence>
<accession>A0AAQ3UIW5</accession>
<evidence type="ECO:0000313" key="2">
    <source>
        <dbReference type="EMBL" id="WVZ93060.1"/>
    </source>
</evidence>